<keyword evidence="6" id="KW-1185">Reference proteome</keyword>
<name>A0A974S2A8_PERPY</name>
<dbReference type="Pfam" id="PF07719">
    <property type="entry name" value="TPR_2"/>
    <property type="match status" value="1"/>
</dbReference>
<feature type="repeat" description="TPR" evidence="3">
    <location>
        <begin position="268"/>
        <end position="301"/>
    </location>
</feature>
<dbReference type="Pfam" id="PF00535">
    <property type="entry name" value="Glycos_transf_2"/>
    <property type="match status" value="1"/>
</dbReference>
<dbReference type="SMART" id="SM00028">
    <property type="entry name" value="TPR"/>
    <property type="match status" value="3"/>
</dbReference>
<dbReference type="AlphaFoldDB" id="A0A974S2A8"/>
<evidence type="ECO:0000256" key="2">
    <source>
        <dbReference type="ARBA" id="ARBA00022803"/>
    </source>
</evidence>
<dbReference type="PROSITE" id="PS50005">
    <property type="entry name" value="TPR"/>
    <property type="match status" value="1"/>
</dbReference>
<evidence type="ECO:0000259" key="4">
    <source>
        <dbReference type="Pfam" id="PF00535"/>
    </source>
</evidence>
<dbReference type="Gene3D" id="3.90.550.10">
    <property type="entry name" value="Spore Coat Polysaccharide Biosynthesis Protein SpsA, Chain A"/>
    <property type="match status" value="1"/>
</dbReference>
<accession>A0A974S2A8</accession>
<dbReference type="Proteomes" id="UP000595254">
    <property type="component" value="Chromosome"/>
</dbReference>
<gene>
    <name evidence="5" type="ORF">I6J18_03445</name>
</gene>
<dbReference type="InterPro" id="IPR001173">
    <property type="entry name" value="Glyco_trans_2-like"/>
</dbReference>
<feature type="domain" description="Glycosyltransferase 2-like" evidence="4">
    <location>
        <begin position="1"/>
        <end position="109"/>
    </location>
</feature>
<keyword evidence="2 3" id="KW-0802">TPR repeat</keyword>
<dbReference type="PANTHER" id="PTHR43630">
    <property type="entry name" value="POLY-BETA-1,6-N-ACETYL-D-GLUCOSAMINE SYNTHASE"/>
    <property type="match status" value="1"/>
</dbReference>
<evidence type="ECO:0000313" key="6">
    <source>
        <dbReference type="Proteomes" id="UP000595254"/>
    </source>
</evidence>
<evidence type="ECO:0000256" key="1">
    <source>
        <dbReference type="ARBA" id="ARBA00022737"/>
    </source>
</evidence>
<dbReference type="InterPro" id="IPR013105">
    <property type="entry name" value="TPR_2"/>
</dbReference>
<dbReference type="InterPro" id="IPR011990">
    <property type="entry name" value="TPR-like_helical_dom_sf"/>
</dbReference>
<reference evidence="5 6" key="1">
    <citation type="submission" date="2021-01" db="EMBL/GenBank/DDBJ databases">
        <title>FDA dAtabase for Regulatory Grade micrObial Sequences (FDA-ARGOS): Supporting development and validation of Infectious Disease Dx tests.</title>
        <authorList>
            <person name="Nelson B."/>
            <person name="Plummer A."/>
            <person name="Tallon L."/>
            <person name="Sadzewicz L."/>
            <person name="Zhao X."/>
            <person name="Boylan J."/>
            <person name="Ott S."/>
            <person name="Bowen H."/>
            <person name="Vavikolanu K."/>
            <person name="Mehta A."/>
            <person name="Aluvathingal J."/>
            <person name="Nadendla S."/>
            <person name="Myers T."/>
            <person name="Yan Y."/>
            <person name="Sichtig H."/>
        </authorList>
    </citation>
    <scope>NUCLEOTIDE SEQUENCE [LARGE SCALE GENOMIC DNA]</scope>
    <source>
        <strain evidence="5 6">FDAARGOS_1161</strain>
    </source>
</reference>
<sequence length="345" mass="40148">MIVKNEAKMIDRCLNSVNGIVNEIIIVDTGSTDSTKEIGENHGARIYPYQWSNNFSEARNYGLSYATGDWILWLDADEELDETDKNNLPKILGDTKANILALPVLNYHGLTEPVDKNHLFLIYQPRLFRNHLSIKFINRIHENVHLPENIDQFIENISVSIHHYGYLKQITDEKHKGRRNLRLLEIELSEPSHSPWIEYHIASEYYRNNQYEKAFMYVNQAIVAFIQKGLMPPSLLYKLKYAILIETNSLDGAWPSIEKAILLYPDYVDLHFYKGYILYEKKEYVESLESFEKCLELGENNTKYLILKGVGTFKAWHYKGLCLEHLGRTAEAQAAFECEENSLLY</sequence>
<proteinExistence type="predicted"/>
<dbReference type="SUPFAM" id="SSF53448">
    <property type="entry name" value="Nucleotide-diphospho-sugar transferases"/>
    <property type="match status" value="1"/>
</dbReference>
<keyword evidence="1" id="KW-0677">Repeat</keyword>
<dbReference type="EMBL" id="CP068053">
    <property type="protein sequence ID" value="QQT02517.1"/>
    <property type="molecule type" value="Genomic_DNA"/>
</dbReference>
<dbReference type="PANTHER" id="PTHR43630:SF2">
    <property type="entry name" value="GLYCOSYLTRANSFERASE"/>
    <property type="match status" value="1"/>
</dbReference>
<organism evidence="5 6">
    <name type="scientific">Peribacillus psychrosaccharolyticus</name>
    <name type="common">Bacillus psychrosaccharolyticus</name>
    <dbReference type="NCBI Taxonomy" id="1407"/>
    <lineage>
        <taxon>Bacteria</taxon>
        <taxon>Bacillati</taxon>
        <taxon>Bacillota</taxon>
        <taxon>Bacilli</taxon>
        <taxon>Bacillales</taxon>
        <taxon>Bacillaceae</taxon>
        <taxon>Peribacillus</taxon>
    </lineage>
</organism>
<evidence type="ECO:0000313" key="5">
    <source>
        <dbReference type="EMBL" id="QQT02517.1"/>
    </source>
</evidence>
<dbReference type="InterPro" id="IPR029044">
    <property type="entry name" value="Nucleotide-diphossugar_trans"/>
</dbReference>
<dbReference type="SUPFAM" id="SSF48452">
    <property type="entry name" value="TPR-like"/>
    <property type="match status" value="1"/>
</dbReference>
<evidence type="ECO:0000256" key="3">
    <source>
        <dbReference type="PROSITE-ProRule" id="PRU00339"/>
    </source>
</evidence>
<dbReference type="KEGG" id="ppsr:I6J18_03445"/>
<protein>
    <submittedName>
        <fullName evidence="5">Glycosyltransferase</fullName>
    </submittedName>
</protein>
<dbReference type="InterPro" id="IPR019734">
    <property type="entry name" value="TPR_rpt"/>
</dbReference>
<dbReference type="CDD" id="cd02511">
    <property type="entry name" value="Beta4Glucosyltransferase"/>
    <property type="match status" value="1"/>
</dbReference>
<dbReference type="Gene3D" id="1.25.40.10">
    <property type="entry name" value="Tetratricopeptide repeat domain"/>
    <property type="match status" value="1"/>
</dbReference>